<dbReference type="GO" id="GO:0046983">
    <property type="term" value="F:protein dimerization activity"/>
    <property type="evidence" value="ECO:0007669"/>
    <property type="project" value="InterPro"/>
</dbReference>
<dbReference type="PANTHER" id="PTHR43712:SF5">
    <property type="entry name" value="O-METHYLTRANSFERASE ASQN-RELATED"/>
    <property type="match status" value="1"/>
</dbReference>
<feature type="domain" description="O-methyltransferase C-terminal" evidence="5">
    <location>
        <begin position="210"/>
        <end position="382"/>
    </location>
</feature>
<dbReference type="Gene3D" id="3.40.50.150">
    <property type="entry name" value="Vaccinia Virus protein VP39"/>
    <property type="match status" value="1"/>
</dbReference>
<dbReference type="PANTHER" id="PTHR43712">
    <property type="entry name" value="PUTATIVE (AFU_ORTHOLOGUE AFUA_4G14580)-RELATED"/>
    <property type="match status" value="1"/>
</dbReference>
<feature type="region of interest" description="Disordered" evidence="4">
    <location>
        <begin position="413"/>
        <end position="433"/>
    </location>
</feature>
<sequence length="433" mass="48892">MDDHMTVSALADIIRHQAEILEDGRLRHTYPDHYGDKSLTTARSRLLEACDKLNHLVTGPEEYMMGLAQGHRLQAALQYVCHFRLASHIPADGTPISYDELAEKASVEASRCVRILRLLMTHHIFREPGTRLIAHNRNSRVLLDSDAGAAIEWYTNEAFRSSTFLAEASELWPSSEQMNQTALNLAYDTSLPAFRFLSQSLEPSRADRYSRAMAGLSKRRQLTVEHLVTGYDWKSLPNDTTMVDVGGGNGYCSKAIADANPGLKFVVQDLKKTFGAVHTDLKGRLRFMEYDFFTPQPVVADVYLLRRVLHYHPNKYVVKILQAQVSAMKKPGARIIIMDDIAIRSGMITTLEERKTRTLDISMMSLYNSAERDLGDWKALFHTVDPKLKLVDVRKPPGSSLSIMELWMDQQSQSRGQNDGSLPYAFTKRNSVS</sequence>
<reference evidence="7" key="1">
    <citation type="submission" date="2023-10" db="EMBL/GenBank/DDBJ databases">
        <authorList>
            <person name="Hackl T."/>
        </authorList>
    </citation>
    <scope>NUCLEOTIDE SEQUENCE</scope>
</reference>
<evidence type="ECO:0000256" key="3">
    <source>
        <dbReference type="ARBA" id="ARBA00022691"/>
    </source>
</evidence>
<keyword evidence="8" id="KW-1185">Reference proteome</keyword>
<organism evidence="7 8">
    <name type="scientific">Anthostomella pinea</name>
    <dbReference type="NCBI Taxonomy" id="933095"/>
    <lineage>
        <taxon>Eukaryota</taxon>
        <taxon>Fungi</taxon>
        <taxon>Dikarya</taxon>
        <taxon>Ascomycota</taxon>
        <taxon>Pezizomycotina</taxon>
        <taxon>Sordariomycetes</taxon>
        <taxon>Xylariomycetidae</taxon>
        <taxon>Xylariales</taxon>
        <taxon>Xylariaceae</taxon>
        <taxon>Anthostomella</taxon>
    </lineage>
</organism>
<dbReference type="SUPFAM" id="SSF53335">
    <property type="entry name" value="S-adenosyl-L-methionine-dependent methyltransferases"/>
    <property type="match status" value="1"/>
</dbReference>
<keyword evidence="1" id="KW-0489">Methyltransferase</keyword>
<evidence type="ECO:0000259" key="5">
    <source>
        <dbReference type="Pfam" id="PF00891"/>
    </source>
</evidence>
<dbReference type="Pfam" id="PF00891">
    <property type="entry name" value="Methyltransf_2"/>
    <property type="match status" value="1"/>
</dbReference>
<comment type="caution">
    <text evidence="7">The sequence shown here is derived from an EMBL/GenBank/DDBJ whole genome shotgun (WGS) entry which is preliminary data.</text>
</comment>
<keyword evidence="2" id="KW-0808">Transferase</keyword>
<dbReference type="Pfam" id="PF08100">
    <property type="entry name" value="Dimerisation"/>
    <property type="match status" value="1"/>
</dbReference>
<dbReference type="Proteomes" id="UP001295740">
    <property type="component" value="Unassembled WGS sequence"/>
</dbReference>
<accession>A0AAI8YIW3</accession>
<dbReference type="GO" id="GO:0008171">
    <property type="term" value="F:O-methyltransferase activity"/>
    <property type="evidence" value="ECO:0007669"/>
    <property type="project" value="InterPro"/>
</dbReference>
<keyword evidence="3" id="KW-0949">S-adenosyl-L-methionine</keyword>
<name>A0AAI8YIW3_9PEZI</name>
<dbReference type="InterPro" id="IPR029063">
    <property type="entry name" value="SAM-dependent_MTases_sf"/>
</dbReference>
<dbReference type="SUPFAM" id="SSF46785">
    <property type="entry name" value="Winged helix' DNA-binding domain"/>
    <property type="match status" value="1"/>
</dbReference>
<dbReference type="AlphaFoldDB" id="A0AAI8YIW3"/>
<dbReference type="EMBL" id="CAUWAG010000008">
    <property type="protein sequence ID" value="CAJ2506511.1"/>
    <property type="molecule type" value="Genomic_DNA"/>
</dbReference>
<dbReference type="InterPro" id="IPR001077">
    <property type="entry name" value="COMT_C"/>
</dbReference>
<evidence type="ECO:0000313" key="8">
    <source>
        <dbReference type="Proteomes" id="UP001295740"/>
    </source>
</evidence>
<evidence type="ECO:0000313" key="7">
    <source>
        <dbReference type="EMBL" id="CAJ2506511.1"/>
    </source>
</evidence>
<feature type="domain" description="O-methyltransferase dimerisation" evidence="6">
    <location>
        <begin position="66"/>
        <end position="143"/>
    </location>
</feature>
<gene>
    <name evidence="7" type="ORF">KHLLAP_LOCUS6979</name>
</gene>
<evidence type="ECO:0000256" key="2">
    <source>
        <dbReference type="ARBA" id="ARBA00022679"/>
    </source>
</evidence>
<dbReference type="InterPro" id="IPR012967">
    <property type="entry name" value="COMT_dimerisation"/>
</dbReference>
<dbReference type="InterPro" id="IPR036390">
    <property type="entry name" value="WH_DNA-bd_sf"/>
</dbReference>
<dbReference type="PROSITE" id="PS51683">
    <property type="entry name" value="SAM_OMT_II"/>
    <property type="match status" value="1"/>
</dbReference>
<proteinExistence type="predicted"/>
<evidence type="ECO:0000256" key="4">
    <source>
        <dbReference type="SAM" id="MobiDB-lite"/>
    </source>
</evidence>
<dbReference type="InterPro" id="IPR016461">
    <property type="entry name" value="COMT-like"/>
</dbReference>
<dbReference type="Gene3D" id="1.10.10.10">
    <property type="entry name" value="Winged helix-like DNA-binding domain superfamily/Winged helix DNA-binding domain"/>
    <property type="match status" value="1"/>
</dbReference>
<evidence type="ECO:0000256" key="1">
    <source>
        <dbReference type="ARBA" id="ARBA00022603"/>
    </source>
</evidence>
<evidence type="ECO:0000259" key="6">
    <source>
        <dbReference type="Pfam" id="PF08100"/>
    </source>
</evidence>
<protein>
    <submittedName>
        <fullName evidence="7">Uu.00g006410.m01.CDS01</fullName>
    </submittedName>
</protein>
<dbReference type="GO" id="GO:0032259">
    <property type="term" value="P:methylation"/>
    <property type="evidence" value="ECO:0007669"/>
    <property type="project" value="UniProtKB-KW"/>
</dbReference>
<dbReference type="InterPro" id="IPR036388">
    <property type="entry name" value="WH-like_DNA-bd_sf"/>
</dbReference>